<keyword evidence="4" id="KW-1185">Reference proteome</keyword>
<organism evidence="3 4">
    <name type="scientific">Corynebacterium lipophilum</name>
    <dbReference type="NCBI Taxonomy" id="2804918"/>
    <lineage>
        <taxon>Bacteria</taxon>
        <taxon>Bacillati</taxon>
        <taxon>Actinomycetota</taxon>
        <taxon>Actinomycetes</taxon>
        <taxon>Mycobacteriales</taxon>
        <taxon>Corynebacteriaceae</taxon>
        <taxon>Corynebacterium</taxon>
    </lineage>
</organism>
<dbReference type="Proteomes" id="UP001205920">
    <property type="component" value="Unassembled WGS sequence"/>
</dbReference>
<feature type="region of interest" description="Disordered" evidence="1">
    <location>
        <begin position="661"/>
        <end position="722"/>
    </location>
</feature>
<feature type="region of interest" description="Disordered" evidence="1">
    <location>
        <begin position="825"/>
        <end position="851"/>
    </location>
</feature>
<feature type="compositionally biased region" description="Gly residues" evidence="1">
    <location>
        <begin position="695"/>
        <end position="718"/>
    </location>
</feature>
<accession>A0AAW5HTG8</accession>
<feature type="signal peptide" evidence="2">
    <location>
        <begin position="1"/>
        <end position="28"/>
    </location>
</feature>
<name>A0AAW5HTG8_9CORY</name>
<feature type="compositionally biased region" description="Low complexity" evidence="1">
    <location>
        <begin position="661"/>
        <end position="677"/>
    </location>
</feature>
<protein>
    <submittedName>
        <fullName evidence="3">Uncharacterized protein</fullName>
    </submittedName>
</protein>
<dbReference type="AlphaFoldDB" id="A0AAW5HTG8"/>
<sequence>MAYSTRTKRISIAAGALSIALVAPFVSVSTSDLPAAHAQTVATQASDFDTPEEVNFWDVDSVPLKDIALNPGDKVETYYNWKTIGTYRWKVTFDDHGVLTVGRPSDGLAFSSKVGKTVEIPIKVTPASGEPYEATLKIAVKDEKPAEETSTPETTPAETTTPETTTAESGAPSESSEPEAPSESSKPEAPAESEGPSTSEEAPAPEAPKFDFDKTYEAENFWNKETVPVPDAKLEPGDKIASTYWDSTTRWPVTVDAEGNLTIGKPWNKITFNNAIKAGSADIPVTITPKKGEPYSGTLKVKLTDTMPPAEWEGDLPDFSKIYSVDFEKQRVKPVPGLTLPENVTIERSGAKYPLWSFTNLNGEVQVNAPATFTPGVFDLPVKISDGTSTVERTIRINATNPQTTGGEIAKGIGGVLGPILGGLIGGGTGGIGGAIGNLLGGLIGGGSGGSGEDGKGGSGGGLLGSLKGALEGIVKVEDGAIRIENNGNNNGHVTVTGNANPTVNISDNGSNNGNPQVSVVVTDNAKVHDNGNVTITGNANPTVNISDNGNNNGNPNVVVTNNANPTVNITDNANNNASNNGNPDIKISDNAKASVVVTNNANPTVNVSDNASNNGNPNVVVTNNANPTVNVSDNANNNGNPDVKISDNAKATVVVTNNANPTVNVSDNGNNNGNPDIKVSDNANPNVQGIPLSSGGGSSKRGGQGDKGQGQGAGNGGSSNLNARVGAEGGISDPRCIATLVGLGLPLLAAIPVALSNQLGIQAAGVDKNSIDRALRDTARSLNVDANTLTAVGGGLVGVVVTLLAIAGLRSCIPNVKDIDITVGSSGNQGQQPTGSVTTTAPVVPTTPAK</sequence>
<reference evidence="3 4" key="1">
    <citation type="submission" date="2021-01" db="EMBL/GenBank/DDBJ databases">
        <title>Identification and Characterization of Corynebacterium sp.</title>
        <authorList>
            <person name="Luo Q."/>
            <person name="Qu P."/>
            <person name="Chen Q."/>
        </authorList>
    </citation>
    <scope>NUCLEOTIDE SEQUENCE [LARGE SCALE GENOMIC DNA]</scope>
    <source>
        <strain evidence="3 4">MC-18</strain>
    </source>
</reference>
<gene>
    <name evidence="3" type="ORF">JMN37_04655</name>
</gene>
<keyword evidence="2" id="KW-0732">Signal</keyword>
<evidence type="ECO:0000313" key="3">
    <source>
        <dbReference type="EMBL" id="MCO6394275.1"/>
    </source>
</evidence>
<dbReference type="RefSeq" id="WP_252931172.1">
    <property type="nucleotide sequence ID" value="NZ_JAEUWV010000004.1"/>
</dbReference>
<proteinExistence type="predicted"/>
<feature type="chain" id="PRO_5043363809" evidence="2">
    <location>
        <begin position="29"/>
        <end position="851"/>
    </location>
</feature>
<feature type="compositionally biased region" description="Low complexity" evidence="1">
    <location>
        <begin position="148"/>
        <end position="204"/>
    </location>
</feature>
<feature type="region of interest" description="Disordered" evidence="1">
    <location>
        <begin position="141"/>
        <end position="208"/>
    </location>
</feature>
<evidence type="ECO:0000256" key="1">
    <source>
        <dbReference type="SAM" id="MobiDB-lite"/>
    </source>
</evidence>
<dbReference type="EMBL" id="JAEUWV010000004">
    <property type="protein sequence ID" value="MCO6394275.1"/>
    <property type="molecule type" value="Genomic_DNA"/>
</dbReference>
<feature type="compositionally biased region" description="Low complexity" evidence="1">
    <location>
        <begin position="838"/>
        <end position="851"/>
    </location>
</feature>
<evidence type="ECO:0000256" key="2">
    <source>
        <dbReference type="SAM" id="SignalP"/>
    </source>
</evidence>
<feature type="compositionally biased region" description="Polar residues" evidence="1">
    <location>
        <begin position="825"/>
        <end position="837"/>
    </location>
</feature>
<evidence type="ECO:0000313" key="4">
    <source>
        <dbReference type="Proteomes" id="UP001205920"/>
    </source>
</evidence>
<comment type="caution">
    <text evidence="3">The sequence shown here is derived from an EMBL/GenBank/DDBJ whole genome shotgun (WGS) entry which is preliminary data.</text>
</comment>